<dbReference type="GO" id="GO:0004252">
    <property type="term" value="F:serine-type endopeptidase activity"/>
    <property type="evidence" value="ECO:0007669"/>
    <property type="project" value="UniProtKB-UniRule"/>
</dbReference>
<evidence type="ECO:0000256" key="14">
    <source>
        <dbReference type="RuleBase" id="RU003991"/>
    </source>
</evidence>
<accession>A0AA46TQD6</accession>
<comment type="similarity">
    <text evidence="1 13 14">Belongs to the peptidase S24 family.</text>
</comment>
<dbReference type="PANTHER" id="PTHR33516:SF2">
    <property type="entry name" value="LEXA REPRESSOR-RELATED"/>
    <property type="match status" value="1"/>
</dbReference>
<organism evidence="17 18">
    <name type="scientific">Halomonas qinghailakensis</name>
    <dbReference type="NCBI Taxonomy" id="2937790"/>
    <lineage>
        <taxon>Bacteria</taxon>
        <taxon>Pseudomonadati</taxon>
        <taxon>Pseudomonadota</taxon>
        <taxon>Gammaproteobacteria</taxon>
        <taxon>Oceanospirillales</taxon>
        <taxon>Halomonadaceae</taxon>
        <taxon>Halomonas</taxon>
    </lineage>
</organism>
<proteinExistence type="inferred from homology"/>
<dbReference type="Pfam" id="PF01726">
    <property type="entry name" value="LexA_DNA_bind"/>
    <property type="match status" value="1"/>
</dbReference>
<keyword evidence="10 13" id="KW-0804">Transcription</keyword>
<dbReference type="GO" id="GO:0009432">
    <property type="term" value="P:SOS response"/>
    <property type="evidence" value="ECO:0007669"/>
    <property type="project" value="UniProtKB-UniRule"/>
</dbReference>
<evidence type="ECO:0000256" key="6">
    <source>
        <dbReference type="ARBA" id="ARBA00022801"/>
    </source>
</evidence>
<evidence type="ECO:0000313" key="17">
    <source>
        <dbReference type="EMBL" id="UYO74584.1"/>
    </source>
</evidence>
<dbReference type="InterPro" id="IPR036286">
    <property type="entry name" value="LexA/Signal_pep-like_sf"/>
</dbReference>
<dbReference type="CDD" id="cd06529">
    <property type="entry name" value="S24_LexA-like"/>
    <property type="match status" value="1"/>
</dbReference>
<keyword evidence="4 13" id="KW-0235">DNA replication</keyword>
<gene>
    <name evidence="13 17" type="primary">lexA</name>
    <name evidence="17" type="ORF">M0220_17255</name>
</gene>
<dbReference type="InterPro" id="IPR006200">
    <property type="entry name" value="LexA"/>
</dbReference>
<feature type="domain" description="LexA repressor DNA-binding" evidence="16">
    <location>
        <begin position="3"/>
        <end position="66"/>
    </location>
</feature>
<feature type="site" description="Cleavage; by autolysis" evidence="13">
    <location>
        <begin position="105"/>
        <end position="106"/>
    </location>
</feature>
<dbReference type="InterPro" id="IPR006199">
    <property type="entry name" value="LexA_DNA-bd_dom"/>
</dbReference>
<evidence type="ECO:0000259" key="15">
    <source>
        <dbReference type="Pfam" id="PF00717"/>
    </source>
</evidence>
<evidence type="ECO:0000256" key="9">
    <source>
        <dbReference type="ARBA" id="ARBA00023125"/>
    </source>
</evidence>
<dbReference type="GO" id="GO:0006508">
    <property type="term" value="P:proteolysis"/>
    <property type="evidence" value="ECO:0007669"/>
    <property type="project" value="InterPro"/>
</dbReference>
<dbReference type="Gene3D" id="2.10.109.10">
    <property type="entry name" value="Umud Fragment, subunit A"/>
    <property type="match status" value="1"/>
</dbReference>
<keyword evidence="5 13" id="KW-0227">DNA damage</keyword>
<dbReference type="GO" id="GO:0003677">
    <property type="term" value="F:DNA binding"/>
    <property type="evidence" value="ECO:0007669"/>
    <property type="project" value="UniProtKB-UniRule"/>
</dbReference>
<dbReference type="EMBL" id="CP096973">
    <property type="protein sequence ID" value="UYO74584.1"/>
    <property type="molecule type" value="Genomic_DNA"/>
</dbReference>
<evidence type="ECO:0000256" key="4">
    <source>
        <dbReference type="ARBA" id="ARBA00022705"/>
    </source>
</evidence>
<dbReference type="KEGG" id="hqn:M0220_17255"/>
<evidence type="ECO:0000256" key="3">
    <source>
        <dbReference type="ARBA" id="ARBA00022491"/>
    </source>
</evidence>
<name>A0AA46TQD6_9GAMM</name>
<dbReference type="Pfam" id="PF00717">
    <property type="entry name" value="Peptidase_S24"/>
    <property type="match status" value="1"/>
</dbReference>
<dbReference type="FunFam" id="1.10.10.10:FF:000009">
    <property type="entry name" value="LexA repressor"/>
    <property type="match status" value="1"/>
</dbReference>
<feature type="DNA-binding region" description="H-T-H motif" evidence="13">
    <location>
        <begin position="29"/>
        <end position="49"/>
    </location>
</feature>
<dbReference type="InterPro" id="IPR036390">
    <property type="entry name" value="WH_DNA-bd_sf"/>
</dbReference>
<dbReference type="GO" id="GO:0006260">
    <property type="term" value="P:DNA replication"/>
    <property type="evidence" value="ECO:0007669"/>
    <property type="project" value="UniProtKB-UniRule"/>
</dbReference>
<evidence type="ECO:0000256" key="12">
    <source>
        <dbReference type="ARBA" id="ARBA00023236"/>
    </source>
</evidence>
<keyword evidence="3 13" id="KW-0678">Repressor</keyword>
<dbReference type="InterPro" id="IPR050077">
    <property type="entry name" value="LexA_repressor"/>
</dbReference>
<dbReference type="FunFam" id="2.10.109.10:FF:000001">
    <property type="entry name" value="LexA repressor"/>
    <property type="match status" value="1"/>
</dbReference>
<dbReference type="SUPFAM" id="SSF46785">
    <property type="entry name" value="Winged helix' DNA-binding domain"/>
    <property type="match status" value="1"/>
</dbReference>
<evidence type="ECO:0000256" key="1">
    <source>
        <dbReference type="ARBA" id="ARBA00007484"/>
    </source>
</evidence>
<keyword evidence="11 13" id="KW-0234">DNA repair</keyword>
<reference evidence="17" key="1">
    <citation type="submission" date="2022-05" db="EMBL/GenBank/DDBJ databases">
        <title>Complete sequence of a novel PHA-producing Halomonas strain.</title>
        <authorList>
            <person name="Zheng Z."/>
        </authorList>
    </citation>
    <scope>NUCLEOTIDE SEQUENCE</scope>
    <source>
        <strain evidence="17">ZZQ-149</strain>
    </source>
</reference>
<dbReference type="SUPFAM" id="SSF51306">
    <property type="entry name" value="LexA/Signal peptidase"/>
    <property type="match status" value="1"/>
</dbReference>
<dbReference type="InterPro" id="IPR006197">
    <property type="entry name" value="Peptidase_S24_LexA"/>
</dbReference>
<dbReference type="NCBIfam" id="TIGR00498">
    <property type="entry name" value="lexA"/>
    <property type="match status" value="1"/>
</dbReference>
<comment type="subunit">
    <text evidence="2 13">Homodimer.</text>
</comment>
<evidence type="ECO:0000256" key="10">
    <source>
        <dbReference type="ARBA" id="ARBA00023163"/>
    </source>
</evidence>
<evidence type="ECO:0000256" key="2">
    <source>
        <dbReference type="ARBA" id="ARBA00011738"/>
    </source>
</evidence>
<dbReference type="AlphaFoldDB" id="A0AA46TQD6"/>
<comment type="catalytic activity">
    <reaction evidence="13">
        <text>Hydrolysis of Ala-|-Gly bond in repressor LexA.</text>
        <dbReference type="EC" id="3.4.21.88"/>
    </reaction>
</comment>
<evidence type="ECO:0000313" key="18">
    <source>
        <dbReference type="Proteomes" id="UP001164935"/>
    </source>
</evidence>
<keyword evidence="7 13" id="KW-0068">Autocatalytic cleavage</keyword>
<dbReference type="EC" id="3.4.21.88" evidence="13"/>
<evidence type="ECO:0000256" key="11">
    <source>
        <dbReference type="ARBA" id="ARBA00023204"/>
    </source>
</evidence>
<comment type="function">
    <text evidence="13">Represses a number of genes involved in the response to DNA damage (SOS response), including recA and lexA. In the presence of single-stranded DNA, RecA interacts with LexA causing an autocatalytic cleavage which disrupts the DNA-binding part of LexA, leading to derepression of the SOS regulon and eventually DNA repair.</text>
</comment>
<dbReference type="HAMAP" id="MF_00015">
    <property type="entry name" value="LexA"/>
    <property type="match status" value="1"/>
</dbReference>
<dbReference type="RefSeq" id="WP_030069420.1">
    <property type="nucleotide sequence ID" value="NZ_CP096973.1"/>
</dbReference>
<dbReference type="InterPro" id="IPR036388">
    <property type="entry name" value="WH-like_DNA-bd_sf"/>
</dbReference>
<evidence type="ECO:0000259" key="16">
    <source>
        <dbReference type="Pfam" id="PF01726"/>
    </source>
</evidence>
<keyword evidence="12 13" id="KW-0742">SOS response</keyword>
<feature type="active site" description="For autocatalytic cleavage activity" evidence="13">
    <location>
        <position position="140"/>
    </location>
</feature>
<evidence type="ECO:0000256" key="5">
    <source>
        <dbReference type="ARBA" id="ARBA00022763"/>
    </source>
</evidence>
<dbReference type="PRINTS" id="PR00726">
    <property type="entry name" value="LEXASERPTASE"/>
</dbReference>
<dbReference type="InterPro" id="IPR015927">
    <property type="entry name" value="Peptidase_S24_S26A/B/C"/>
</dbReference>
<evidence type="ECO:0000256" key="7">
    <source>
        <dbReference type="ARBA" id="ARBA00022813"/>
    </source>
</evidence>
<dbReference type="GO" id="GO:0006281">
    <property type="term" value="P:DNA repair"/>
    <property type="evidence" value="ECO:0007669"/>
    <property type="project" value="UniProtKB-UniRule"/>
</dbReference>
<keyword evidence="8 13" id="KW-0805">Transcription regulation</keyword>
<evidence type="ECO:0000256" key="8">
    <source>
        <dbReference type="ARBA" id="ARBA00023015"/>
    </source>
</evidence>
<dbReference type="GO" id="GO:0045892">
    <property type="term" value="P:negative regulation of DNA-templated transcription"/>
    <property type="evidence" value="ECO:0007669"/>
    <property type="project" value="UniProtKB-UniRule"/>
</dbReference>
<sequence>MSRPLTARQQHVFDFIVKTMGEFGYPPTRAEIAKALGFRSPNAAEEHLRALERKGAIRIIRNTSRGIRLPNQEPQEISDVPATTLPAQAEPLPHNGLPVIGEVAAGSPILAAEHIDRYCPLPAEYFTPKADYLLRVRGLSMKDIGILEGDLLAVHRTDRVRDGQIVVARLEDEVTVKRFKRQGHTVTLMAENSDFAPIEIDLRTQQLDIEGVGVGVIRGGNGQALG</sequence>
<keyword evidence="6 13" id="KW-0378">Hydrolase</keyword>
<dbReference type="Gene3D" id="1.10.10.10">
    <property type="entry name" value="Winged helix-like DNA-binding domain superfamily/Winged helix DNA-binding domain"/>
    <property type="match status" value="1"/>
</dbReference>
<feature type="active site" description="For autocatalytic cleavage activity" evidence="13">
    <location>
        <position position="177"/>
    </location>
</feature>
<dbReference type="InterPro" id="IPR039418">
    <property type="entry name" value="LexA-like"/>
</dbReference>
<keyword evidence="9 13" id="KW-0238">DNA-binding</keyword>
<dbReference type="Proteomes" id="UP001164935">
    <property type="component" value="Chromosome"/>
</dbReference>
<protein>
    <recommendedName>
        <fullName evidence="13">LexA repressor</fullName>
        <ecNumber evidence="13">3.4.21.88</ecNumber>
    </recommendedName>
</protein>
<dbReference type="PANTHER" id="PTHR33516">
    <property type="entry name" value="LEXA REPRESSOR"/>
    <property type="match status" value="1"/>
</dbReference>
<evidence type="ECO:0000256" key="13">
    <source>
        <dbReference type="HAMAP-Rule" id="MF_00015"/>
    </source>
</evidence>
<keyword evidence="18" id="KW-1185">Reference proteome</keyword>
<feature type="domain" description="Peptidase S24/S26A/S26B/S26C" evidence="15">
    <location>
        <begin position="98"/>
        <end position="212"/>
    </location>
</feature>